<dbReference type="PANTHER" id="PTHR43685">
    <property type="entry name" value="GLYCOSYLTRANSFERASE"/>
    <property type="match status" value="1"/>
</dbReference>
<dbReference type="Proteomes" id="UP000178526">
    <property type="component" value="Unassembled WGS sequence"/>
</dbReference>
<protein>
    <recommendedName>
        <fullName evidence="1">Glycosyltransferase 2-like domain-containing protein</fullName>
    </recommendedName>
</protein>
<dbReference type="Pfam" id="PF00535">
    <property type="entry name" value="Glycos_transf_2"/>
    <property type="match status" value="1"/>
</dbReference>
<dbReference type="InterPro" id="IPR029044">
    <property type="entry name" value="Nucleotide-diphossugar_trans"/>
</dbReference>
<reference evidence="2 3" key="1">
    <citation type="journal article" date="2016" name="Nat. Commun.">
        <title>Thousands of microbial genomes shed light on interconnected biogeochemical processes in an aquifer system.</title>
        <authorList>
            <person name="Anantharaman K."/>
            <person name="Brown C.T."/>
            <person name="Hug L.A."/>
            <person name="Sharon I."/>
            <person name="Castelle C.J."/>
            <person name="Probst A.J."/>
            <person name="Thomas B.C."/>
            <person name="Singh A."/>
            <person name="Wilkins M.J."/>
            <person name="Karaoz U."/>
            <person name="Brodie E.L."/>
            <person name="Williams K.H."/>
            <person name="Hubbard S.S."/>
            <person name="Banfield J.F."/>
        </authorList>
    </citation>
    <scope>NUCLEOTIDE SEQUENCE [LARGE SCALE GENOMIC DNA]</scope>
</reference>
<dbReference type="InterPro" id="IPR050834">
    <property type="entry name" value="Glycosyltransf_2"/>
</dbReference>
<accession>A0A1F7RFD0</accession>
<sequence length="304" mass="35993">MKKNITGTKSWRNIISRYSNKLIRLMKVTLYIPCYNAQNFIEECLEGVLKQTYKVDEILIIDDGSRDETVAIASRYPVKIIRHEKNKGLAAARNTAFKNACGDFVASLDVDCIPDPDWLEKMMPECNGEKVAGVGGKLLEKFSERSADKWRSINMPQHWGEKELDEPEFLFGSNNVFKKSAIAEVGYYNEKCGNNGEDYEMSQRLKEKGYLIVYQPKAVAYHLRKDNMLSVYRTHWNWYREWHRPYNLSNIIFRTKHNMRESKRRLLEDLKMRYYKVIQIDLLLTPYELFRDIGYWVRRRRNSN</sequence>
<gene>
    <name evidence="2" type="ORF">A2042_02445</name>
</gene>
<evidence type="ECO:0000313" key="2">
    <source>
        <dbReference type="EMBL" id="OGL40275.1"/>
    </source>
</evidence>
<dbReference type="CDD" id="cd00761">
    <property type="entry name" value="Glyco_tranf_GTA_type"/>
    <property type="match status" value="1"/>
</dbReference>
<dbReference type="PANTHER" id="PTHR43685:SF2">
    <property type="entry name" value="GLYCOSYLTRANSFERASE 2-LIKE DOMAIN-CONTAINING PROTEIN"/>
    <property type="match status" value="1"/>
</dbReference>
<feature type="domain" description="Glycosyltransferase 2-like" evidence="1">
    <location>
        <begin position="30"/>
        <end position="158"/>
    </location>
</feature>
<organism evidence="2 3">
    <name type="scientific">Candidatus Schekmanbacteria bacterium GWA2_38_11</name>
    <dbReference type="NCBI Taxonomy" id="1817876"/>
    <lineage>
        <taxon>Bacteria</taxon>
        <taxon>Candidatus Schekmaniibacteriota</taxon>
    </lineage>
</organism>
<name>A0A1F7RFD0_9BACT</name>
<dbReference type="Gene3D" id="3.90.550.10">
    <property type="entry name" value="Spore Coat Polysaccharide Biosynthesis Protein SpsA, Chain A"/>
    <property type="match status" value="1"/>
</dbReference>
<dbReference type="AlphaFoldDB" id="A0A1F7RFD0"/>
<evidence type="ECO:0000259" key="1">
    <source>
        <dbReference type="Pfam" id="PF00535"/>
    </source>
</evidence>
<dbReference type="SUPFAM" id="SSF53448">
    <property type="entry name" value="Nucleotide-diphospho-sugar transferases"/>
    <property type="match status" value="1"/>
</dbReference>
<evidence type="ECO:0000313" key="3">
    <source>
        <dbReference type="Proteomes" id="UP000178526"/>
    </source>
</evidence>
<proteinExistence type="predicted"/>
<comment type="caution">
    <text evidence="2">The sequence shown here is derived from an EMBL/GenBank/DDBJ whole genome shotgun (WGS) entry which is preliminary data.</text>
</comment>
<dbReference type="InterPro" id="IPR001173">
    <property type="entry name" value="Glyco_trans_2-like"/>
</dbReference>
<dbReference type="EMBL" id="MGDB01000103">
    <property type="protein sequence ID" value="OGL40275.1"/>
    <property type="molecule type" value="Genomic_DNA"/>
</dbReference>